<dbReference type="InParanoid" id="A0A2G5CHC2"/>
<dbReference type="Proteomes" id="UP000230069">
    <property type="component" value="Unassembled WGS sequence"/>
</dbReference>
<organism evidence="2 3">
    <name type="scientific">Aquilegia coerulea</name>
    <name type="common">Rocky mountain columbine</name>
    <dbReference type="NCBI Taxonomy" id="218851"/>
    <lineage>
        <taxon>Eukaryota</taxon>
        <taxon>Viridiplantae</taxon>
        <taxon>Streptophyta</taxon>
        <taxon>Embryophyta</taxon>
        <taxon>Tracheophyta</taxon>
        <taxon>Spermatophyta</taxon>
        <taxon>Magnoliopsida</taxon>
        <taxon>Ranunculales</taxon>
        <taxon>Ranunculaceae</taxon>
        <taxon>Thalictroideae</taxon>
        <taxon>Aquilegia</taxon>
    </lineage>
</organism>
<feature type="region of interest" description="Disordered" evidence="1">
    <location>
        <begin position="103"/>
        <end position="128"/>
    </location>
</feature>
<accession>A0A2G5CHC2</accession>
<dbReference type="OrthoDB" id="10594166at2759"/>
<keyword evidence="3" id="KW-1185">Reference proteome</keyword>
<sequence>MKTQLGLDELPEFAENGEVAPLTPFLHLESEEEKEVVEDEPGSSSKAVEHKAAATELAIKLQSGESNAAVVNETLTTNRIWQLNCEYIPKGLGVDGLSSEATDWPPEFNSNGEVTPFLDKDSKVGSPV</sequence>
<evidence type="ECO:0000256" key="1">
    <source>
        <dbReference type="SAM" id="MobiDB-lite"/>
    </source>
</evidence>
<name>A0A2G5CHC2_AQUCA</name>
<dbReference type="EMBL" id="KZ305071">
    <property type="protein sequence ID" value="PIA30650.1"/>
    <property type="molecule type" value="Genomic_DNA"/>
</dbReference>
<gene>
    <name evidence="2" type="ORF">AQUCO_05400030v1</name>
</gene>
<proteinExistence type="predicted"/>
<dbReference type="AlphaFoldDB" id="A0A2G5CHC2"/>
<protein>
    <submittedName>
        <fullName evidence="2">Uncharacterized protein</fullName>
    </submittedName>
</protein>
<feature type="compositionally biased region" description="Basic and acidic residues" evidence="1">
    <location>
        <begin position="118"/>
        <end position="128"/>
    </location>
</feature>
<evidence type="ECO:0000313" key="3">
    <source>
        <dbReference type="Proteomes" id="UP000230069"/>
    </source>
</evidence>
<reference evidence="2 3" key="1">
    <citation type="submission" date="2017-09" db="EMBL/GenBank/DDBJ databases">
        <title>WGS assembly of Aquilegia coerulea Goldsmith.</title>
        <authorList>
            <person name="Hodges S."/>
            <person name="Kramer E."/>
            <person name="Nordborg M."/>
            <person name="Tomkins J."/>
            <person name="Borevitz J."/>
            <person name="Derieg N."/>
            <person name="Yan J."/>
            <person name="Mihaltcheva S."/>
            <person name="Hayes R.D."/>
            <person name="Rokhsar D."/>
        </authorList>
    </citation>
    <scope>NUCLEOTIDE SEQUENCE [LARGE SCALE GENOMIC DNA]</scope>
    <source>
        <strain evidence="3">cv. Goldsmith</strain>
    </source>
</reference>
<evidence type="ECO:0000313" key="2">
    <source>
        <dbReference type="EMBL" id="PIA30650.1"/>
    </source>
</evidence>